<sequence length="106" mass="11101">MGSRIWNDVIGLRPPPGAQTTSRGSAHLQGLRPPPGAQTTSRGSLSAADTATATLSGSRTASFSRNTARKPRSLLLWSLSRTLVPLSAASSTSWWDISPEGREDGG</sequence>
<proteinExistence type="predicted"/>
<name>A0A4Z2EVT0_9TELE</name>
<feature type="region of interest" description="Disordered" evidence="1">
    <location>
        <begin position="1"/>
        <end position="68"/>
    </location>
</feature>
<protein>
    <submittedName>
        <fullName evidence="2">Uncharacterized protein</fullName>
    </submittedName>
</protein>
<gene>
    <name evidence="2" type="ORF">EYF80_057178</name>
</gene>
<reference evidence="2 3" key="1">
    <citation type="submission" date="2019-03" db="EMBL/GenBank/DDBJ databases">
        <title>First draft genome of Liparis tanakae, snailfish: a comprehensive survey of snailfish specific genes.</title>
        <authorList>
            <person name="Kim W."/>
            <person name="Song I."/>
            <person name="Jeong J.-H."/>
            <person name="Kim D."/>
            <person name="Kim S."/>
            <person name="Ryu S."/>
            <person name="Song J.Y."/>
            <person name="Lee S.K."/>
        </authorList>
    </citation>
    <scope>NUCLEOTIDE SEQUENCE [LARGE SCALE GENOMIC DNA]</scope>
    <source>
        <tissue evidence="2">Muscle</tissue>
    </source>
</reference>
<evidence type="ECO:0000256" key="1">
    <source>
        <dbReference type="SAM" id="MobiDB-lite"/>
    </source>
</evidence>
<keyword evidence="3" id="KW-1185">Reference proteome</keyword>
<feature type="compositionally biased region" description="Low complexity" evidence="1">
    <location>
        <begin position="43"/>
        <end position="58"/>
    </location>
</feature>
<comment type="caution">
    <text evidence="2">The sequence shown here is derived from an EMBL/GenBank/DDBJ whole genome shotgun (WGS) entry which is preliminary data.</text>
</comment>
<accession>A0A4Z2EVT0</accession>
<dbReference type="EMBL" id="SRLO01002565">
    <property type="protein sequence ID" value="TNN32661.1"/>
    <property type="molecule type" value="Genomic_DNA"/>
</dbReference>
<dbReference type="Proteomes" id="UP000314294">
    <property type="component" value="Unassembled WGS sequence"/>
</dbReference>
<organism evidence="2 3">
    <name type="scientific">Liparis tanakae</name>
    <name type="common">Tanaka's snailfish</name>
    <dbReference type="NCBI Taxonomy" id="230148"/>
    <lineage>
        <taxon>Eukaryota</taxon>
        <taxon>Metazoa</taxon>
        <taxon>Chordata</taxon>
        <taxon>Craniata</taxon>
        <taxon>Vertebrata</taxon>
        <taxon>Euteleostomi</taxon>
        <taxon>Actinopterygii</taxon>
        <taxon>Neopterygii</taxon>
        <taxon>Teleostei</taxon>
        <taxon>Neoteleostei</taxon>
        <taxon>Acanthomorphata</taxon>
        <taxon>Eupercaria</taxon>
        <taxon>Perciformes</taxon>
        <taxon>Cottioidei</taxon>
        <taxon>Cottales</taxon>
        <taxon>Liparidae</taxon>
        <taxon>Liparis</taxon>
    </lineage>
</organism>
<dbReference type="AlphaFoldDB" id="A0A4Z2EVT0"/>
<evidence type="ECO:0000313" key="3">
    <source>
        <dbReference type="Proteomes" id="UP000314294"/>
    </source>
</evidence>
<evidence type="ECO:0000313" key="2">
    <source>
        <dbReference type="EMBL" id="TNN32661.1"/>
    </source>
</evidence>